<dbReference type="Proteomes" id="UP000423525">
    <property type="component" value="Chromosome"/>
</dbReference>
<feature type="transmembrane region" description="Helical" evidence="1">
    <location>
        <begin position="29"/>
        <end position="45"/>
    </location>
</feature>
<organism evidence="2 3">
    <name type="scientific">Corynebacterium rouxii</name>
    <dbReference type="NCBI Taxonomy" id="2719119"/>
    <lineage>
        <taxon>Bacteria</taxon>
        <taxon>Bacillati</taxon>
        <taxon>Actinomycetota</taxon>
        <taxon>Actinomycetes</taxon>
        <taxon>Mycobacteriales</taxon>
        <taxon>Corynebacteriaceae</taxon>
        <taxon>Corynebacterium</taxon>
    </lineage>
</organism>
<dbReference type="RefSeq" id="WP_232053108.1">
    <property type="nucleotide sequence ID" value="NZ_CP168248.1"/>
</dbReference>
<dbReference type="EMBL" id="LR738855">
    <property type="protein sequence ID" value="VZH85266.1"/>
    <property type="molecule type" value="Genomic_DNA"/>
</dbReference>
<keyword evidence="1" id="KW-0812">Transmembrane</keyword>
<feature type="transmembrane region" description="Helical" evidence="1">
    <location>
        <begin position="77"/>
        <end position="98"/>
    </location>
</feature>
<proteinExistence type="predicted"/>
<gene>
    <name evidence="2" type="ORF">FRC0190_01240</name>
</gene>
<dbReference type="AlphaFoldDB" id="A0A6I8MC42"/>
<name>A0A6I8MC42_9CORY</name>
<accession>A0A6I8MC42</accession>
<evidence type="ECO:0000256" key="1">
    <source>
        <dbReference type="SAM" id="Phobius"/>
    </source>
</evidence>
<feature type="transmembrane region" description="Helical" evidence="1">
    <location>
        <begin position="52"/>
        <end position="71"/>
    </location>
</feature>
<evidence type="ECO:0000313" key="2">
    <source>
        <dbReference type="EMBL" id="VZH85266.1"/>
    </source>
</evidence>
<evidence type="ECO:0000313" key="3">
    <source>
        <dbReference type="Proteomes" id="UP000423525"/>
    </source>
</evidence>
<sequence>MAVVLTIFTFIHILKFGWAESFHVTARFILIMIAAALVGAFATVNKASRGSVLQITGLIVALLLIFLGRVIPDSPIMIWPAYLLPCYAAVCFIASLLARMLTVRS</sequence>
<protein>
    <submittedName>
        <fullName evidence="2">Uncharacterized protein</fullName>
    </submittedName>
</protein>
<dbReference type="KEGG" id="crf:FRC0190_01240"/>
<keyword evidence="1" id="KW-0472">Membrane</keyword>
<reference evidence="2 3" key="1">
    <citation type="submission" date="2019-11" db="EMBL/GenBank/DDBJ databases">
        <authorList>
            <person name="Brisse S."/>
        </authorList>
    </citation>
    <scope>NUCLEOTIDE SEQUENCE [LARGE SCALE GENOMIC DNA]</scope>
    <source>
        <strain evidence="2">FRC0190</strain>
    </source>
</reference>
<keyword evidence="1" id="KW-1133">Transmembrane helix</keyword>